<dbReference type="STRING" id="1423726.FC07_GL000405"/>
<evidence type="ECO:0000256" key="4">
    <source>
        <dbReference type="ARBA" id="ARBA00022692"/>
    </source>
</evidence>
<dbReference type="RefSeq" id="WP_057904914.1">
    <property type="nucleotide sequence ID" value="NZ_AZDA01000090.1"/>
</dbReference>
<evidence type="ECO:0000256" key="1">
    <source>
        <dbReference type="ARBA" id="ARBA00004141"/>
    </source>
</evidence>
<dbReference type="SUPFAM" id="SSF81665">
    <property type="entry name" value="Calcium ATPase, transmembrane domain M"/>
    <property type="match status" value="1"/>
</dbReference>
<dbReference type="NCBIfam" id="TIGR01512">
    <property type="entry name" value="ATPase-IB2_Cd"/>
    <property type="match status" value="1"/>
</dbReference>
<dbReference type="PRINTS" id="PR00119">
    <property type="entry name" value="CATATPASE"/>
</dbReference>
<organism evidence="11 12">
    <name type="scientific">Loigolactobacillus bifermentans DSM 20003</name>
    <dbReference type="NCBI Taxonomy" id="1423726"/>
    <lineage>
        <taxon>Bacteria</taxon>
        <taxon>Bacillati</taxon>
        <taxon>Bacillota</taxon>
        <taxon>Bacilli</taxon>
        <taxon>Lactobacillales</taxon>
        <taxon>Lactobacillaceae</taxon>
        <taxon>Loigolactobacillus</taxon>
    </lineage>
</organism>
<dbReference type="SUPFAM" id="SSF81653">
    <property type="entry name" value="Calcium ATPase, transduction domain A"/>
    <property type="match status" value="1"/>
</dbReference>
<feature type="transmembrane region" description="Helical" evidence="9">
    <location>
        <begin position="29"/>
        <end position="49"/>
    </location>
</feature>
<dbReference type="Gene3D" id="3.40.1110.10">
    <property type="entry name" value="Calcium-transporting ATPase, cytoplasmic domain N"/>
    <property type="match status" value="1"/>
</dbReference>
<dbReference type="InterPro" id="IPR036412">
    <property type="entry name" value="HAD-like_sf"/>
</dbReference>
<feature type="transmembrane region" description="Helical" evidence="9">
    <location>
        <begin position="61"/>
        <end position="86"/>
    </location>
</feature>
<feature type="transmembrane region" description="Helical" evidence="9">
    <location>
        <begin position="226"/>
        <end position="245"/>
    </location>
</feature>
<dbReference type="PROSITE" id="PS00154">
    <property type="entry name" value="ATPASE_E1_E2"/>
    <property type="match status" value="1"/>
</dbReference>
<evidence type="ECO:0000256" key="2">
    <source>
        <dbReference type="ARBA" id="ARBA00006024"/>
    </source>
</evidence>
<keyword evidence="5 9" id="KW-1133">Transmembrane helix</keyword>
<accession>A0A0R1GKU6</accession>
<dbReference type="EC" id="7.2.2.21" evidence="7"/>
<keyword evidence="6 9" id="KW-0472">Membrane</keyword>
<dbReference type="OrthoDB" id="9813266at2"/>
<feature type="transmembrane region" description="Helical" evidence="9">
    <location>
        <begin position="548"/>
        <end position="571"/>
    </location>
</feature>
<keyword evidence="9" id="KW-0547">Nucleotide-binding</keyword>
<evidence type="ECO:0000256" key="7">
    <source>
        <dbReference type="ARBA" id="ARBA00039103"/>
    </source>
</evidence>
<dbReference type="GO" id="GO:0005524">
    <property type="term" value="F:ATP binding"/>
    <property type="evidence" value="ECO:0007669"/>
    <property type="project" value="UniProtKB-UniRule"/>
</dbReference>
<proteinExistence type="inferred from homology"/>
<dbReference type="InterPro" id="IPR023298">
    <property type="entry name" value="ATPase_P-typ_TM_dom_sf"/>
</dbReference>
<dbReference type="InterPro" id="IPR023214">
    <property type="entry name" value="HAD_sf"/>
</dbReference>
<dbReference type="NCBIfam" id="TIGR01494">
    <property type="entry name" value="ATPase_P-type"/>
    <property type="match status" value="1"/>
</dbReference>
<keyword evidence="9" id="KW-0067">ATP-binding</keyword>
<comment type="caution">
    <text evidence="11">The sequence shown here is derived from an EMBL/GenBank/DDBJ whole genome shotgun (WGS) entry which is preliminary data.</text>
</comment>
<dbReference type="InterPro" id="IPR059000">
    <property type="entry name" value="ATPase_P-type_domA"/>
</dbReference>
<evidence type="ECO:0000256" key="3">
    <source>
        <dbReference type="ARBA" id="ARBA00022539"/>
    </source>
</evidence>
<dbReference type="Pfam" id="PF00702">
    <property type="entry name" value="Hydrolase"/>
    <property type="match status" value="1"/>
</dbReference>
<evidence type="ECO:0000256" key="8">
    <source>
        <dbReference type="ARBA" id="ARBA00049338"/>
    </source>
</evidence>
<evidence type="ECO:0000313" key="12">
    <source>
        <dbReference type="Proteomes" id="UP000051461"/>
    </source>
</evidence>
<dbReference type="SUPFAM" id="SSF56784">
    <property type="entry name" value="HAD-like"/>
    <property type="match status" value="1"/>
</dbReference>
<name>A0A0R1GKU6_9LACO</name>
<dbReference type="InterPro" id="IPR027256">
    <property type="entry name" value="P-typ_ATPase_IB"/>
</dbReference>
<reference evidence="11 12" key="1">
    <citation type="journal article" date="2015" name="Genome Announc.">
        <title>Expanding the biotechnology potential of lactobacilli through comparative genomics of 213 strains and associated genera.</title>
        <authorList>
            <person name="Sun Z."/>
            <person name="Harris H.M."/>
            <person name="McCann A."/>
            <person name="Guo C."/>
            <person name="Argimon S."/>
            <person name="Zhang W."/>
            <person name="Yang X."/>
            <person name="Jeffery I.B."/>
            <person name="Cooney J.C."/>
            <person name="Kagawa T.F."/>
            <person name="Liu W."/>
            <person name="Song Y."/>
            <person name="Salvetti E."/>
            <person name="Wrobel A."/>
            <person name="Rasinkangas P."/>
            <person name="Parkhill J."/>
            <person name="Rea M.C."/>
            <person name="O'Sullivan O."/>
            <person name="Ritari J."/>
            <person name="Douillard F.P."/>
            <person name="Paul Ross R."/>
            <person name="Yang R."/>
            <person name="Briner A.E."/>
            <person name="Felis G.E."/>
            <person name="de Vos W.M."/>
            <person name="Barrangou R."/>
            <person name="Klaenhammer T.R."/>
            <person name="Caufield P.W."/>
            <person name="Cui Y."/>
            <person name="Zhang H."/>
            <person name="O'Toole P.W."/>
        </authorList>
    </citation>
    <scope>NUCLEOTIDE SEQUENCE [LARGE SCALE GENOMIC DNA]</scope>
    <source>
        <strain evidence="11 12">DSM 20003</strain>
    </source>
</reference>
<feature type="transmembrane region" description="Helical" evidence="9">
    <location>
        <begin position="6"/>
        <end position="22"/>
    </location>
</feature>
<dbReference type="Proteomes" id="UP000051461">
    <property type="component" value="Unassembled WGS sequence"/>
</dbReference>
<comment type="similarity">
    <text evidence="2 9">Belongs to the cation transport ATPase (P-type) (TC 3.A.3) family. Type IB subfamily.</text>
</comment>
<gene>
    <name evidence="11" type="ORF">FC07_GL000405</name>
</gene>
<evidence type="ECO:0000313" key="11">
    <source>
        <dbReference type="EMBL" id="KRK34653.1"/>
    </source>
</evidence>
<keyword evidence="9" id="KW-1003">Cell membrane</keyword>
<keyword evidence="4 9" id="KW-0812">Transmembrane</keyword>
<evidence type="ECO:0000259" key="10">
    <source>
        <dbReference type="Pfam" id="PF00122"/>
    </source>
</evidence>
<comment type="catalytic activity">
    <reaction evidence="8">
        <text>Cd(2+)(in) + ATP + H2O = Cd(2+)(out) + ADP + phosphate + H(+)</text>
        <dbReference type="Rhea" id="RHEA:12132"/>
        <dbReference type="ChEBI" id="CHEBI:15377"/>
        <dbReference type="ChEBI" id="CHEBI:15378"/>
        <dbReference type="ChEBI" id="CHEBI:30616"/>
        <dbReference type="ChEBI" id="CHEBI:43474"/>
        <dbReference type="ChEBI" id="CHEBI:48775"/>
        <dbReference type="ChEBI" id="CHEBI:456216"/>
        <dbReference type="EC" id="7.2.2.21"/>
    </reaction>
</comment>
<dbReference type="InterPro" id="IPR023299">
    <property type="entry name" value="ATPase_P-typ_cyto_dom_N"/>
</dbReference>
<dbReference type="PRINTS" id="PR00120">
    <property type="entry name" value="HATPASE"/>
</dbReference>
<keyword evidence="3" id="KW-0104">Cadmium</keyword>
<evidence type="ECO:0000256" key="9">
    <source>
        <dbReference type="RuleBase" id="RU362081"/>
    </source>
</evidence>
<dbReference type="PATRIC" id="fig|1423726.3.peg.421"/>
<evidence type="ECO:0000256" key="5">
    <source>
        <dbReference type="ARBA" id="ARBA00022989"/>
    </source>
</evidence>
<dbReference type="PANTHER" id="PTHR48085">
    <property type="entry name" value="CADMIUM/ZINC-TRANSPORTING ATPASE HMA2-RELATED"/>
    <property type="match status" value="1"/>
</dbReference>
<dbReference type="InterPro" id="IPR051014">
    <property type="entry name" value="Cation_Transport_ATPase_IB"/>
</dbReference>
<dbReference type="InterPro" id="IPR018303">
    <property type="entry name" value="ATPase_P-typ_P_site"/>
</dbReference>
<protein>
    <recommendedName>
        <fullName evidence="7">Cd(2+)-exporting ATPase</fullName>
        <ecNumber evidence="7">7.2.2.21</ecNumber>
    </recommendedName>
</protein>
<dbReference type="PANTHER" id="PTHR48085:SF5">
    <property type="entry name" value="CADMIUM_ZINC-TRANSPORTING ATPASE HMA4-RELATED"/>
    <property type="match status" value="1"/>
</dbReference>
<dbReference type="InterPro" id="IPR001757">
    <property type="entry name" value="P_typ_ATPase"/>
</dbReference>
<dbReference type="Pfam" id="PF00122">
    <property type="entry name" value="E1-E2_ATPase"/>
    <property type="match status" value="1"/>
</dbReference>
<evidence type="ECO:0000256" key="6">
    <source>
        <dbReference type="ARBA" id="ARBA00023136"/>
    </source>
</evidence>
<dbReference type="GO" id="GO:0005886">
    <property type="term" value="C:plasma membrane"/>
    <property type="evidence" value="ECO:0007669"/>
    <property type="project" value="UniProtKB-SubCell"/>
</dbReference>
<dbReference type="GO" id="GO:0046872">
    <property type="term" value="F:metal ion binding"/>
    <property type="evidence" value="ECO:0007669"/>
    <property type="project" value="UniProtKB-KW"/>
</dbReference>
<dbReference type="GO" id="GO:0008551">
    <property type="term" value="F:P-type cadmium transporter activity"/>
    <property type="evidence" value="ECO:0007669"/>
    <property type="project" value="UniProtKB-EC"/>
</dbReference>
<comment type="subcellular location">
    <subcellularLocation>
        <location evidence="9">Cell membrane</location>
    </subcellularLocation>
    <subcellularLocation>
        <location evidence="1">Membrane</location>
        <topology evidence="1">Multi-pass membrane protein</topology>
    </subcellularLocation>
</comment>
<dbReference type="InterPro" id="IPR008250">
    <property type="entry name" value="ATPase_P-typ_transduc_dom_A_sf"/>
</dbReference>
<keyword evidence="9" id="KW-0479">Metal-binding</keyword>
<dbReference type="NCBIfam" id="TIGR01525">
    <property type="entry name" value="ATPase-IB_hvy"/>
    <property type="match status" value="1"/>
</dbReference>
<dbReference type="Gene3D" id="3.40.50.1000">
    <property type="entry name" value="HAD superfamily/HAD-like"/>
    <property type="match status" value="1"/>
</dbReference>
<sequence length="597" mass="62719">MSKYKLWLTVITGLIALGLAFIGQQPFAAQALVTVVSTVLVLILIKDMLQTLRSGQYGVDLLAILAIVTTLIIGEYWAGLMILLMLTGGDSLEEYATHKAGQSLEALLANSPQTAHLQTETGLVDQPATAVVVGAQLVVKPGELVPVDGKIIRGSSQFNQATLTGESEPVTKTVGEDVLSGAINENTAITMVATATAANSQYQALVKLVQKAQSEPAQFVRLADRYAAPFTAIAILIAAAAWWLSGDVARFAEVLVVASPCPLILAAPIALVAGMNRASQRGIIIKNGTIIEKLAQAETAAFDKTGTLTQGHLTLDQVVPYGELTAGQLQQLAASLEQHSNHILARSLVATVDSAQLLVATDVSEVTGQGVQGQIDGQLVKVGKPSFVQLPADAPQPAQTAIYVRAADTYLGYLTFTDQLRPEAPTALAQLRQLGFQKLVMLTGDRQAVAAEVGGSLALDTIQGDCRPETKMTALHDLQKIAPVVMVGDGVNDAPALATADVGVAMGAHGATAASEAADVVILKDDLQRIPQAVAISQTTMHLAKQTVIIGMIVLVVLMLIATTGVLPALFGAMLQEVVDTLTILLALRVRWAHTRF</sequence>
<keyword evidence="12" id="KW-1185">Reference proteome</keyword>
<feature type="transmembrane region" description="Helical" evidence="9">
    <location>
        <begin position="251"/>
        <end position="273"/>
    </location>
</feature>
<feature type="domain" description="P-type ATPase A" evidence="10">
    <location>
        <begin position="111"/>
        <end position="210"/>
    </location>
</feature>
<dbReference type="AlphaFoldDB" id="A0A0R1GKU6"/>
<dbReference type="Gene3D" id="2.70.150.10">
    <property type="entry name" value="Calcium-transporting ATPase, cytoplasmic transduction domain A"/>
    <property type="match status" value="1"/>
</dbReference>
<dbReference type="GO" id="GO:0016887">
    <property type="term" value="F:ATP hydrolysis activity"/>
    <property type="evidence" value="ECO:0007669"/>
    <property type="project" value="InterPro"/>
</dbReference>
<dbReference type="EMBL" id="AZDA01000090">
    <property type="protein sequence ID" value="KRK34653.1"/>
    <property type="molecule type" value="Genomic_DNA"/>
</dbReference>